<feature type="compositionally biased region" description="Basic residues" evidence="17">
    <location>
        <begin position="116"/>
        <end position="129"/>
    </location>
</feature>
<dbReference type="PANTHER" id="PTHR11630">
    <property type="entry name" value="DNA REPLICATION LICENSING FACTOR MCM FAMILY MEMBER"/>
    <property type="match status" value="1"/>
</dbReference>
<dbReference type="SMART" id="SM00382">
    <property type="entry name" value="AAA"/>
    <property type="match status" value="1"/>
</dbReference>
<feature type="compositionally biased region" description="Polar residues" evidence="17">
    <location>
        <begin position="1534"/>
        <end position="1551"/>
    </location>
</feature>
<evidence type="ECO:0000256" key="7">
    <source>
        <dbReference type="ARBA" id="ARBA00022801"/>
    </source>
</evidence>
<dbReference type="InterPro" id="IPR012340">
    <property type="entry name" value="NA-bd_OB-fold"/>
</dbReference>
<dbReference type="InterPro" id="IPR031327">
    <property type="entry name" value="MCM"/>
</dbReference>
<dbReference type="InterPro" id="IPR033762">
    <property type="entry name" value="MCM_OB"/>
</dbReference>
<feature type="compositionally biased region" description="Basic and acidic residues" evidence="17">
    <location>
        <begin position="2006"/>
        <end position="2015"/>
    </location>
</feature>
<dbReference type="GO" id="GO:0005634">
    <property type="term" value="C:nucleus"/>
    <property type="evidence" value="ECO:0007669"/>
    <property type="project" value="UniProtKB-SubCell"/>
</dbReference>
<feature type="domain" description="MCM C-terminal AAA(+) ATPase" evidence="18">
    <location>
        <begin position="1021"/>
        <end position="1224"/>
    </location>
</feature>
<dbReference type="Proteomes" id="UP000095280">
    <property type="component" value="Unplaced"/>
</dbReference>
<keyword evidence="20" id="KW-1185">Reference proteome</keyword>
<dbReference type="SUPFAM" id="SSF52540">
    <property type="entry name" value="P-loop containing nucleoside triphosphate hydrolases"/>
    <property type="match status" value="1"/>
</dbReference>
<feature type="region of interest" description="Disordered" evidence="17">
    <location>
        <begin position="1945"/>
        <end position="1964"/>
    </location>
</feature>
<evidence type="ECO:0000256" key="1">
    <source>
        <dbReference type="ARBA" id="ARBA00004123"/>
    </source>
</evidence>
<protein>
    <recommendedName>
        <fullName evidence="13">DNA helicase MCM9</fullName>
        <ecNumber evidence="3">3.6.4.12</ecNumber>
    </recommendedName>
    <alternativeName>
        <fullName evidence="14">Minichromosome maintenance 9</fullName>
    </alternativeName>
</protein>
<evidence type="ECO:0000256" key="9">
    <source>
        <dbReference type="ARBA" id="ARBA00022840"/>
    </source>
</evidence>
<dbReference type="PROSITE" id="PS50051">
    <property type="entry name" value="MCM_2"/>
    <property type="match status" value="1"/>
</dbReference>
<feature type="compositionally biased region" description="Polar residues" evidence="17">
    <location>
        <begin position="1620"/>
        <end position="1629"/>
    </location>
</feature>
<sequence length="2141" mass="226976">MTKTGTGSARKWQRRQLREGIAQDEAEIRRYSRLLKLNKRRKSQARLPKVFKDTGLDYLLDIVGGDSDKDDGDDNDLRDKNPFDEARVAEIVRECPESAEYYSQLRAASEAAKTKQQMKKTKKAKRRRISSVGAEAEEDSVEQKEEEQVAEPAPKKPDLYGRDLATSGVKPSTSAEQLVDSVESEELLNQLRRRMRGLVNRVSERVLARVSAELESVYLSSPRAPATRTLSELLLDVAANSGEPMSDRMLVDQASLVAIVCANVTGCELGAHLAEALAMRLGTDAESLSRGLETGGKASHNLLLLAMFLCWLGVISGRLPFDLLQLLADLATEPALDALVLCLRHAGLQLRRLDGARMRGLLDGLQQRAERDGLAEQLGGEASRGRFLLELLQAVRNNNYRKIPGYDCESEATPVEFGLADVREASTKGRWWLVGAAYTPQAPDLPAPSVQTAAAATPSAIGNQSQQRHLDSMAARLGLKTPQRRAIFAALVGAADADDAAARLLRLMSTAAGATAAADVASIALKCATRESASYNPFYAAALLRVRRGSRRFAMPLRCAIWDQLGALGDTRQDRAARLGDLIADLLLAGALPPAAVMSRFPFELVPGAGSKPGSKTGTALGGSSAAVCLISFAAALKRRAADSPELPALLTGLAGDAEVARCLAAGLACVLLWPAVLEALENLMACRLYKDPQCTKTRSVQRPPSSKNAPQSQQSAAPTVDPDVAAATASFQAYLVRTHASDLRDILADPGPPDSHRSVRLHGHSLNDSMPDLLATLLLSPLRLLPAMDAALSAACRQLMSEAADELKADWTIKTNVHARLIDLPRIPEYHRSRIPTSADVGRYICFVGTVVRRTENKLVEHERRFECARCRRRFAVPAEFERHFAIEPPKRCPLADCGSLSVRQCEEETPRCSNYQEMRVQEQPQRLPVGAVPRSVLVCLEHDLVDACQPGEDVQVFGVVLRRWQTLLPGQPAECDLVLRCCALEESLGAQRSCQLVTNERRKEFHDYWASAGDQPLLARDRILAGICPQLCGLRLAKLAVALTLAGGVQKSTESGHRTRGQPHLLLIGDPGTGKSQFLRFASRLASRSVLTTGVGSSAAGLTAAAVREGGQWALEAGALVLADGGVCCIDEFNSVGERDRTCIHEAMEQQTLSVAKAGLVCKLNTRCSVLAATNPHGKLDTGQSLSVNTNLASPLLSRFDLVLVMLDRGDPAWDAAVSEHVLKALIERDDPEDSEDSNESPANDKENAPTLAPAASEPQQQQRRQPVWNLERLQAYFAYARSINPTIGAEAGAVLTAYYQRQRAATTPDQLGADRSAARTTTRLLESCIRLAEAHARLMLRPTVSLLDALMAVSVVEASMVGAALVPGNGRGGGVGVGPLAGFPEQPDAEFAQEARQLLAALGLHRLLASAVDGEVGTMIGDAIDAASVINLSPPGGRPVLALSRQEFRAGEKSRLASSASSASPAKRRRTIVDDVDNNDEDNDKRKWENAKSSLAVDNVANTLVQSISSASSAALQFDIQTDWFQAGQNSDRVFNPPATSVPATSGRATSGPATSGLGTSGSATSGPATSGLKASNAFCPIFSIDDFNIPDIIDNLETPKEAVGGKTAAVVAMDTNQTQPENSGRLSGAPMLPPPSPAAAITNSQQPSQRFAFKRLSAVPTTSSSTASAGGGGGGLSSRPLAQGTMAKLRAFECSQDPRKTAPKSAPKSAPESAPKSAPESAPKSAPESAPKSALDAPAEASAAQLFSIDELLNDANSGPFSLQLKPASSKEVPPAVEAAAVWAAAAQAASTDRSVGVGRHLGDALPIPSKRSRTAAKSKARRRIAALNFLSNISLDGVYLAGNEAAALGGDGGSTAVPAQPVATRERSLPAPAAAAAVAATCRMSVASSFSVDSASAAPPTAPAFVGHASSLPPPLPPPAVLTVPLLSVPELGGGDVPGFAVTSRSRQRSGASSSNRSSVLAIEDVAAATAAEAPSSGLMLQLSAISCRSEVASNRPGESQTDKNPVESRFRRHLQRQKSGSSAQQQPLPPLQQPSAPFPQCSPPPRAFYHCCSAGRKERPQAERWILAAGCQAPFCVFSVVKYCRETTANRSDAASASDAVRQSQQQLSGSTSPTLDLTASLPTFQLRLDEGQVC</sequence>
<dbReference type="Pfam" id="PF17207">
    <property type="entry name" value="MCM_OB"/>
    <property type="match status" value="1"/>
</dbReference>
<feature type="compositionally biased region" description="Acidic residues" evidence="17">
    <location>
        <begin position="1232"/>
        <end position="1241"/>
    </location>
</feature>
<feature type="region of interest" description="Disordered" evidence="17">
    <location>
        <begin position="1997"/>
        <end position="2045"/>
    </location>
</feature>
<evidence type="ECO:0000256" key="13">
    <source>
        <dbReference type="ARBA" id="ARBA00041085"/>
    </source>
</evidence>
<name>A0A1I8I081_9PLAT</name>
<evidence type="ECO:0000256" key="12">
    <source>
        <dbReference type="ARBA" id="ARBA00023242"/>
    </source>
</evidence>
<dbReference type="GO" id="GO:0000724">
    <property type="term" value="P:double-strand break repair via homologous recombination"/>
    <property type="evidence" value="ECO:0007669"/>
    <property type="project" value="TreeGrafter"/>
</dbReference>
<feature type="domain" description="MI" evidence="19">
    <location>
        <begin position="482"/>
        <end position="602"/>
    </location>
</feature>
<dbReference type="Pfam" id="PF00493">
    <property type="entry name" value="MCM"/>
    <property type="match status" value="1"/>
</dbReference>
<keyword evidence="8" id="KW-0347">Helicase</keyword>
<evidence type="ECO:0000256" key="4">
    <source>
        <dbReference type="ARBA" id="ARBA00022705"/>
    </source>
</evidence>
<keyword evidence="12" id="KW-0539">Nucleus</keyword>
<keyword evidence="7" id="KW-0378">Hydrolase</keyword>
<keyword evidence="9 16" id="KW-0067">ATP-binding</keyword>
<keyword evidence="6" id="KW-0227">DNA damage</keyword>
<feature type="region of interest" description="Disordered" evidence="17">
    <location>
        <begin position="2098"/>
        <end position="2121"/>
    </location>
</feature>
<evidence type="ECO:0000256" key="11">
    <source>
        <dbReference type="ARBA" id="ARBA00023204"/>
    </source>
</evidence>
<dbReference type="InterPro" id="IPR018525">
    <property type="entry name" value="MCM_CS"/>
</dbReference>
<dbReference type="SMART" id="SM00544">
    <property type="entry name" value="MA3"/>
    <property type="match status" value="1"/>
</dbReference>
<evidence type="ECO:0000256" key="3">
    <source>
        <dbReference type="ARBA" id="ARBA00012551"/>
    </source>
</evidence>
<dbReference type="InterPro" id="IPR001208">
    <property type="entry name" value="MCM_dom"/>
</dbReference>
<dbReference type="InterPro" id="IPR003593">
    <property type="entry name" value="AAA+_ATPase"/>
</dbReference>
<evidence type="ECO:0000313" key="20">
    <source>
        <dbReference type="Proteomes" id="UP000095280"/>
    </source>
</evidence>
<dbReference type="PROSITE" id="PS51366">
    <property type="entry name" value="MI"/>
    <property type="match status" value="1"/>
</dbReference>
<evidence type="ECO:0000256" key="5">
    <source>
        <dbReference type="ARBA" id="ARBA00022741"/>
    </source>
</evidence>
<dbReference type="GO" id="GO:0017116">
    <property type="term" value="F:single-stranded DNA helicase activity"/>
    <property type="evidence" value="ECO:0007669"/>
    <property type="project" value="TreeGrafter"/>
</dbReference>
<evidence type="ECO:0000256" key="15">
    <source>
        <dbReference type="ARBA" id="ARBA00047995"/>
    </source>
</evidence>
<dbReference type="SUPFAM" id="SSF48371">
    <property type="entry name" value="ARM repeat"/>
    <property type="match status" value="1"/>
</dbReference>
<feature type="region of interest" description="Disordered" evidence="17">
    <location>
        <begin position="1699"/>
        <end position="1741"/>
    </location>
</feature>
<evidence type="ECO:0000256" key="16">
    <source>
        <dbReference type="RuleBase" id="RU004070"/>
    </source>
</evidence>
<organism evidence="20 21">
    <name type="scientific">Macrostomum lignano</name>
    <dbReference type="NCBI Taxonomy" id="282301"/>
    <lineage>
        <taxon>Eukaryota</taxon>
        <taxon>Metazoa</taxon>
        <taxon>Spiralia</taxon>
        <taxon>Lophotrochozoa</taxon>
        <taxon>Platyhelminthes</taxon>
        <taxon>Rhabditophora</taxon>
        <taxon>Macrostomorpha</taxon>
        <taxon>Macrostomida</taxon>
        <taxon>Macrostomidae</taxon>
        <taxon>Macrostomum</taxon>
    </lineage>
</organism>
<reference evidence="21" key="1">
    <citation type="submission" date="2016-11" db="UniProtKB">
        <authorList>
            <consortium name="WormBaseParasite"/>
        </authorList>
    </citation>
    <scope>IDENTIFICATION</scope>
</reference>
<dbReference type="PANTHER" id="PTHR11630:SF48">
    <property type="entry name" value="DNA HELICASE MCM9"/>
    <property type="match status" value="1"/>
</dbReference>
<keyword evidence="11" id="KW-0234">DNA repair</keyword>
<keyword evidence="5 16" id="KW-0547">Nucleotide-binding</keyword>
<feature type="region of interest" description="Disordered" evidence="17">
    <location>
        <begin position="62"/>
        <end position="82"/>
    </location>
</feature>
<feature type="region of interest" description="Disordered" evidence="17">
    <location>
        <begin position="1534"/>
        <end position="1573"/>
    </location>
</feature>
<feature type="compositionally biased region" description="Pro residues" evidence="17">
    <location>
        <begin position="2033"/>
        <end position="2045"/>
    </location>
</feature>
<comment type="catalytic activity">
    <reaction evidence="15">
        <text>ATP + H2O = ADP + phosphate + H(+)</text>
        <dbReference type="Rhea" id="RHEA:13065"/>
        <dbReference type="ChEBI" id="CHEBI:15377"/>
        <dbReference type="ChEBI" id="CHEBI:15378"/>
        <dbReference type="ChEBI" id="CHEBI:30616"/>
        <dbReference type="ChEBI" id="CHEBI:43474"/>
        <dbReference type="ChEBI" id="CHEBI:456216"/>
        <dbReference type="EC" id="3.6.4.12"/>
    </reaction>
</comment>
<feature type="region of interest" description="Disordered" evidence="17">
    <location>
        <begin position="696"/>
        <end position="722"/>
    </location>
</feature>
<feature type="compositionally biased region" description="Basic and acidic residues" evidence="17">
    <location>
        <begin position="141"/>
        <end position="161"/>
    </location>
</feature>
<feature type="region of interest" description="Disordered" evidence="17">
    <location>
        <begin position="1230"/>
        <end position="1268"/>
    </location>
</feature>
<accession>A0A1I8I081</accession>
<dbReference type="InterPro" id="IPR016024">
    <property type="entry name" value="ARM-type_fold"/>
</dbReference>
<feature type="compositionally biased region" description="Low complexity" evidence="17">
    <location>
        <begin position="1552"/>
        <end position="1573"/>
    </location>
</feature>
<evidence type="ECO:0000256" key="17">
    <source>
        <dbReference type="SAM" id="MobiDB-lite"/>
    </source>
</evidence>
<dbReference type="Gene3D" id="2.20.28.10">
    <property type="match status" value="1"/>
</dbReference>
<dbReference type="Gene3D" id="3.40.50.300">
    <property type="entry name" value="P-loop containing nucleotide triphosphate hydrolases"/>
    <property type="match status" value="1"/>
</dbReference>
<dbReference type="WBParaSite" id="maker-uti_cns_0008888-snap-gene-0.5-mRNA-1">
    <property type="protein sequence ID" value="maker-uti_cns_0008888-snap-gene-0.5-mRNA-1"/>
    <property type="gene ID" value="maker-uti_cns_0008888-snap-gene-0.5"/>
</dbReference>
<dbReference type="GO" id="GO:0016787">
    <property type="term" value="F:hydrolase activity"/>
    <property type="evidence" value="ECO:0007669"/>
    <property type="project" value="UniProtKB-KW"/>
</dbReference>
<dbReference type="GO" id="GO:0003697">
    <property type="term" value="F:single-stranded DNA binding"/>
    <property type="evidence" value="ECO:0007669"/>
    <property type="project" value="TreeGrafter"/>
</dbReference>
<dbReference type="EC" id="3.6.4.12" evidence="3"/>
<dbReference type="SUPFAM" id="SSF50249">
    <property type="entry name" value="Nucleic acid-binding proteins"/>
    <property type="match status" value="1"/>
</dbReference>
<dbReference type="Gene3D" id="1.25.40.180">
    <property type="match status" value="1"/>
</dbReference>
<feature type="region of interest" description="Disordered" evidence="17">
    <location>
        <begin position="1620"/>
        <end position="1685"/>
    </location>
</feature>
<feature type="region of interest" description="Disordered" evidence="17">
    <location>
        <begin position="1456"/>
        <end position="1490"/>
    </location>
</feature>
<feature type="compositionally biased region" description="Low complexity" evidence="17">
    <location>
        <begin position="1459"/>
        <end position="1468"/>
    </location>
</feature>
<evidence type="ECO:0000259" key="18">
    <source>
        <dbReference type="PROSITE" id="PS50051"/>
    </source>
</evidence>
<evidence type="ECO:0000313" key="21">
    <source>
        <dbReference type="WBParaSite" id="maker-uti_cns_0008888-snap-gene-0.5-mRNA-1"/>
    </source>
</evidence>
<evidence type="ECO:0000259" key="19">
    <source>
        <dbReference type="PROSITE" id="PS51366"/>
    </source>
</evidence>
<evidence type="ECO:0000256" key="6">
    <source>
        <dbReference type="ARBA" id="ARBA00022763"/>
    </source>
</evidence>
<comment type="similarity">
    <text evidence="2 16">Belongs to the MCM family.</text>
</comment>
<evidence type="ECO:0000256" key="14">
    <source>
        <dbReference type="ARBA" id="ARBA00042301"/>
    </source>
</evidence>
<dbReference type="Pfam" id="PF26066">
    <property type="entry name" value="MCM9_N"/>
    <property type="match status" value="1"/>
</dbReference>
<dbReference type="GO" id="GO:0006260">
    <property type="term" value="P:DNA replication"/>
    <property type="evidence" value="ECO:0007669"/>
    <property type="project" value="InterPro"/>
</dbReference>
<dbReference type="InterPro" id="IPR041562">
    <property type="entry name" value="MCM_lid"/>
</dbReference>
<dbReference type="InterPro" id="IPR003891">
    <property type="entry name" value="Initiation_fac_eIF4g_MI"/>
</dbReference>
<keyword evidence="10 16" id="KW-0238">DNA-binding</keyword>
<keyword evidence="4" id="KW-0235">DNA replication</keyword>
<evidence type="ECO:0000256" key="10">
    <source>
        <dbReference type="ARBA" id="ARBA00023125"/>
    </source>
</evidence>
<feature type="compositionally biased region" description="Low complexity" evidence="17">
    <location>
        <begin position="1954"/>
        <end position="1964"/>
    </location>
</feature>
<dbReference type="InterPro" id="IPR058768">
    <property type="entry name" value="MCM9_N"/>
</dbReference>
<dbReference type="InterPro" id="IPR027417">
    <property type="entry name" value="P-loop_NTPase"/>
</dbReference>
<dbReference type="Pfam" id="PF17855">
    <property type="entry name" value="MCM_lid"/>
    <property type="match status" value="1"/>
</dbReference>
<dbReference type="GO" id="GO:0042555">
    <property type="term" value="C:MCM complex"/>
    <property type="evidence" value="ECO:0007669"/>
    <property type="project" value="TreeGrafter"/>
</dbReference>
<feature type="compositionally biased region" description="Polar residues" evidence="17">
    <location>
        <begin position="696"/>
        <end position="715"/>
    </location>
</feature>
<dbReference type="PROSITE" id="PS00847">
    <property type="entry name" value="MCM_1"/>
    <property type="match status" value="1"/>
</dbReference>
<feature type="region of interest" description="Disordered" evidence="17">
    <location>
        <begin position="110"/>
        <end position="176"/>
    </location>
</feature>
<evidence type="ECO:0000256" key="2">
    <source>
        <dbReference type="ARBA" id="ARBA00008010"/>
    </source>
</evidence>
<evidence type="ECO:0000256" key="8">
    <source>
        <dbReference type="ARBA" id="ARBA00022806"/>
    </source>
</evidence>
<dbReference type="PRINTS" id="PR01657">
    <property type="entry name" value="MCMFAMILY"/>
</dbReference>
<dbReference type="Gene3D" id="2.40.50.140">
    <property type="entry name" value="Nucleic acid-binding proteins"/>
    <property type="match status" value="1"/>
</dbReference>
<dbReference type="SMART" id="SM00350">
    <property type="entry name" value="MCM"/>
    <property type="match status" value="1"/>
</dbReference>
<feature type="compositionally biased region" description="Low complexity" evidence="17">
    <location>
        <begin position="2098"/>
        <end position="2113"/>
    </location>
</feature>
<comment type="subcellular location">
    <subcellularLocation>
        <location evidence="1">Nucleus</location>
    </subcellularLocation>
</comment>
<dbReference type="GO" id="GO:0005524">
    <property type="term" value="F:ATP binding"/>
    <property type="evidence" value="ECO:0007669"/>
    <property type="project" value="UniProtKB-KW"/>
</dbReference>
<proteinExistence type="inferred from homology"/>